<accession>A0A914D7Y8</accession>
<dbReference type="Proteomes" id="UP000887540">
    <property type="component" value="Unplaced"/>
</dbReference>
<organism evidence="1 2">
    <name type="scientific">Acrobeloides nanus</name>
    <dbReference type="NCBI Taxonomy" id="290746"/>
    <lineage>
        <taxon>Eukaryota</taxon>
        <taxon>Metazoa</taxon>
        <taxon>Ecdysozoa</taxon>
        <taxon>Nematoda</taxon>
        <taxon>Chromadorea</taxon>
        <taxon>Rhabditida</taxon>
        <taxon>Tylenchina</taxon>
        <taxon>Cephalobomorpha</taxon>
        <taxon>Cephaloboidea</taxon>
        <taxon>Cephalobidae</taxon>
        <taxon>Acrobeloides</taxon>
    </lineage>
</organism>
<reference evidence="2" key="1">
    <citation type="submission" date="2022-11" db="UniProtKB">
        <authorList>
            <consortium name="WormBaseParasite"/>
        </authorList>
    </citation>
    <scope>IDENTIFICATION</scope>
</reference>
<name>A0A914D7Y8_9BILA</name>
<evidence type="ECO:0000313" key="1">
    <source>
        <dbReference type="Proteomes" id="UP000887540"/>
    </source>
</evidence>
<proteinExistence type="predicted"/>
<keyword evidence="1" id="KW-1185">Reference proteome</keyword>
<dbReference type="WBParaSite" id="ACRNAN_scaffold2080.g27729.t1">
    <property type="protein sequence ID" value="ACRNAN_scaffold2080.g27729.t1"/>
    <property type="gene ID" value="ACRNAN_scaffold2080.g27729"/>
</dbReference>
<protein>
    <submittedName>
        <fullName evidence="2">Uncharacterized protein</fullName>
    </submittedName>
</protein>
<dbReference type="AlphaFoldDB" id="A0A914D7Y8"/>
<sequence length="142" mass="17783">MGYRLRKSTSSIVLSSTLDGDGKLSRSTSAQDLTAFPNPKDNYREPYRNFYNSWAYYGNVSDYWYNPQRYYQRPYPYSFDYDRYPYSYWYRNTSTQYDWGFTYPYQRYVSPSYSSYLRDLYYRPHQNYWNLRNYYSPYWYTF</sequence>
<evidence type="ECO:0000313" key="2">
    <source>
        <dbReference type="WBParaSite" id="ACRNAN_scaffold2080.g27729.t1"/>
    </source>
</evidence>